<protein>
    <submittedName>
        <fullName evidence="1">Uncharacterized protein</fullName>
    </submittedName>
</protein>
<dbReference type="Proteomes" id="UP001164929">
    <property type="component" value="Chromosome 3"/>
</dbReference>
<organism evidence="1 2">
    <name type="scientific">Populus alba x Populus x berolinensis</name>
    <dbReference type="NCBI Taxonomy" id="444605"/>
    <lineage>
        <taxon>Eukaryota</taxon>
        <taxon>Viridiplantae</taxon>
        <taxon>Streptophyta</taxon>
        <taxon>Embryophyta</taxon>
        <taxon>Tracheophyta</taxon>
        <taxon>Spermatophyta</taxon>
        <taxon>Magnoliopsida</taxon>
        <taxon>eudicotyledons</taxon>
        <taxon>Gunneridae</taxon>
        <taxon>Pentapetalae</taxon>
        <taxon>rosids</taxon>
        <taxon>fabids</taxon>
        <taxon>Malpighiales</taxon>
        <taxon>Salicaceae</taxon>
        <taxon>Saliceae</taxon>
        <taxon>Populus</taxon>
    </lineage>
</organism>
<sequence>MLSMSLALIHGFALTRIAHYAVPT</sequence>
<comment type="caution">
    <text evidence="1">The sequence shown here is derived from an EMBL/GenBank/DDBJ whole genome shotgun (WGS) entry which is preliminary data.</text>
</comment>
<keyword evidence="2" id="KW-1185">Reference proteome</keyword>
<evidence type="ECO:0000313" key="2">
    <source>
        <dbReference type="Proteomes" id="UP001164929"/>
    </source>
</evidence>
<gene>
    <name evidence="1" type="ORF">NC653_008747</name>
</gene>
<name>A0AAD6R7J0_9ROSI</name>
<evidence type="ECO:0000313" key="1">
    <source>
        <dbReference type="EMBL" id="KAJ7003633.1"/>
    </source>
</evidence>
<dbReference type="EMBL" id="JAQIZT010000003">
    <property type="protein sequence ID" value="KAJ7003633.1"/>
    <property type="molecule type" value="Genomic_DNA"/>
</dbReference>
<accession>A0AAD6R7J0</accession>
<reference evidence="1" key="1">
    <citation type="journal article" date="2023" name="Mol. Ecol. Resour.">
        <title>Chromosome-level genome assembly of a triploid poplar Populus alba 'Berolinensis'.</title>
        <authorList>
            <person name="Chen S."/>
            <person name="Yu Y."/>
            <person name="Wang X."/>
            <person name="Wang S."/>
            <person name="Zhang T."/>
            <person name="Zhou Y."/>
            <person name="He R."/>
            <person name="Meng N."/>
            <person name="Wang Y."/>
            <person name="Liu W."/>
            <person name="Liu Z."/>
            <person name="Liu J."/>
            <person name="Guo Q."/>
            <person name="Huang H."/>
            <person name="Sederoff R.R."/>
            <person name="Wang G."/>
            <person name="Qu G."/>
            <person name="Chen S."/>
        </authorList>
    </citation>
    <scope>NUCLEOTIDE SEQUENCE</scope>
    <source>
        <strain evidence="1">SC-2020</strain>
    </source>
</reference>
<dbReference type="AlphaFoldDB" id="A0AAD6R7J0"/>
<proteinExistence type="predicted"/>